<name>A0A3P3YWF1_PLABS</name>
<accession>A0A3P3YWF1</accession>
<dbReference type="SUPFAM" id="SSF50193">
    <property type="entry name" value="Ribosomal protein L14"/>
    <property type="match status" value="1"/>
</dbReference>
<keyword evidence="5" id="KW-0496">Mitochondrion</keyword>
<dbReference type="GO" id="GO:0003735">
    <property type="term" value="F:structural constituent of ribosome"/>
    <property type="evidence" value="ECO:0007669"/>
    <property type="project" value="InterPro"/>
</dbReference>
<gene>
    <name evidence="5" type="ORF">PLBR_LOCUS19</name>
</gene>
<dbReference type="InterPro" id="IPR000218">
    <property type="entry name" value="Ribosomal_uL14"/>
</dbReference>
<dbReference type="GO" id="GO:0070180">
    <property type="term" value="F:large ribosomal subunit rRNA binding"/>
    <property type="evidence" value="ECO:0007669"/>
    <property type="project" value="TreeGrafter"/>
</dbReference>
<organism evidence="5">
    <name type="scientific">Plasmodiophora brassicae</name>
    <name type="common">Clubroot disease agent</name>
    <dbReference type="NCBI Taxonomy" id="37360"/>
    <lineage>
        <taxon>Eukaryota</taxon>
        <taxon>Sar</taxon>
        <taxon>Rhizaria</taxon>
        <taxon>Endomyxa</taxon>
        <taxon>Phytomyxea</taxon>
        <taxon>Plasmodiophorida</taxon>
        <taxon>Plasmodiophoridae</taxon>
        <taxon>Plasmodiophora</taxon>
    </lineage>
</organism>
<proteinExistence type="inferred from homology"/>
<protein>
    <submittedName>
        <fullName evidence="5">1cd888ee-32ab-4fa2-859f-e5b088af3f67-CDS</fullName>
    </submittedName>
</protein>
<dbReference type="GO" id="GO:0006412">
    <property type="term" value="P:translation"/>
    <property type="evidence" value="ECO:0007669"/>
    <property type="project" value="InterPro"/>
</dbReference>
<dbReference type="InterPro" id="IPR036853">
    <property type="entry name" value="Ribosomal_uL14_sf"/>
</dbReference>
<evidence type="ECO:0000256" key="2">
    <source>
        <dbReference type="ARBA" id="ARBA00022980"/>
    </source>
</evidence>
<dbReference type="GO" id="GO:0005762">
    <property type="term" value="C:mitochondrial large ribosomal subunit"/>
    <property type="evidence" value="ECO:0007669"/>
    <property type="project" value="TreeGrafter"/>
</dbReference>
<dbReference type="PANTHER" id="PTHR11761">
    <property type="entry name" value="50S/60S RIBOSOMAL PROTEIN L14/L23"/>
    <property type="match status" value="1"/>
</dbReference>
<dbReference type="HAMAP" id="MF_01367">
    <property type="entry name" value="Ribosomal_uL14"/>
    <property type="match status" value="1"/>
</dbReference>
<dbReference type="CDD" id="cd00337">
    <property type="entry name" value="Ribosomal_uL14"/>
    <property type="match status" value="1"/>
</dbReference>
<dbReference type="AlphaFoldDB" id="A0A3P3YWF1"/>
<evidence type="ECO:0000256" key="1">
    <source>
        <dbReference type="ARBA" id="ARBA00010745"/>
    </source>
</evidence>
<dbReference type="SMART" id="SM01374">
    <property type="entry name" value="Ribosomal_L14"/>
    <property type="match status" value="1"/>
</dbReference>
<keyword evidence="3 4" id="KW-0687">Ribonucleoprotein</keyword>
<dbReference type="Gene3D" id="2.40.150.20">
    <property type="entry name" value="Ribosomal protein L14"/>
    <property type="match status" value="1"/>
</dbReference>
<evidence type="ECO:0000256" key="3">
    <source>
        <dbReference type="ARBA" id="ARBA00023274"/>
    </source>
</evidence>
<comment type="similarity">
    <text evidence="1 4">Belongs to the universal ribosomal protein uL14 family.</text>
</comment>
<sequence>MIRKQTKLKIVDNSGAKLIRIFHLFGYSLIQNYSKVGELVLGSIFRYRVGRKVQKKQRCLALIVTVKRNISRKNGIRIRFDETRGIVLSETKKLLGTRVFGPALKEIRCGLFMRLASVVSKLV</sequence>
<evidence type="ECO:0000313" key="5">
    <source>
        <dbReference type="EMBL" id="SYZ47151.1"/>
    </source>
</evidence>
<dbReference type="Pfam" id="PF00238">
    <property type="entry name" value="Ribosomal_L14"/>
    <property type="match status" value="1"/>
</dbReference>
<keyword evidence="2 4" id="KW-0689">Ribosomal protein</keyword>
<dbReference type="PANTHER" id="PTHR11761:SF3">
    <property type="entry name" value="LARGE RIBOSOMAL SUBUNIT PROTEIN UL14M"/>
    <property type="match status" value="1"/>
</dbReference>
<reference evidence="5" key="1">
    <citation type="submission" date="2018-05" db="EMBL/GenBank/DDBJ databases">
        <authorList>
            <person name="Fogelqvist J."/>
        </authorList>
    </citation>
    <scope>NUCLEOTIDE SEQUENCE [LARGE SCALE GENOMIC DNA]</scope>
</reference>
<dbReference type="EMBL" id="LS992577">
    <property type="protein sequence ID" value="SYZ47151.1"/>
    <property type="molecule type" value="Genomic_DNA"/>
</dbReference>
<geneLocation type="mitochondrion" evidence="5"/>
<evidence type="ECO:0000256" key="4">
    <source>
        <dbReference type="RuleBase" id="RU003949"/>
    </source>
</evidence>